<dbReference type="InterPro" id="IPR025714">
    <property type="entry name" value="Methyltranfer_dom"/>
</dbReference>
<feature type="domain" description="HP" evidence="6">
    <location>
        <begin position="1007"/>
        <end position="1068"/>
    </location>
</feature>
<dbReference type="FunFam" id="3.40.20.10:FF:000005">
    <property type="entry name" value="Gelsolin"/>
    <property type="match status" value="1"/>
</dbReference>
<feature type="compositionally biased region" description="Low complexity" evidence="5">
    <location>
        <begin position="933"/>
        <end position="972"/>
    </location>
</feature>
<dbReference type="GO" id="GO:0051693">
    <property type="term" value="P:actin filament capping"/>
    <property type="evidence" value="ECO:0007669"/>
    <property type="project" value="UniProtKB-KW"/>
</dbReference>
<evidence type="ECO:0000256" key="1">
    <source>
        <dbReference type="ARBA" id="ARBA00008418"/>
    </source>
</evidence>
<dbReference type="GO" id="GO:0051015">
    <property type="term" value="F:actin filament binding"/>
    <property type="evidence" value="ECO:0007669"/>
    <property type="project" value="InterPro"/>
</dbReference>
<dbReference type="InterPro" id="IPR003128">
    <property type="entry name" value="Villin_headpiece"/>
</dbReference>
<organism evidence="7 8">
    <name type="scientific">Peronospora farinosa</name>
    <dbReference type="NCBI Taxonomy" id="134698"/>
    <lineage>
        <taxon>Eukaryota</taxon>
        <taxon>Sar</taxon>
        <taxon>Stramenopiles</taxon>
        <taxon>Oomycota</taxon>
        <taxon>Peronosporomycetes</taxon>
        <taxon>Peronosporales</taxon>
        <taxon>Peronosporaceae</taxon>
        <taxon>Peronospora</taxon>
    </lineage>
</organism>
<keyword evidence="2" id="KW-0117">Actin capping</keyword>
<feature type="region of interest" description="Disordered" evidence="5">
    <location>
        <begin position="787"/>
        <end position="1007"/>
    </location>
</feature>
<dbReference type="PANTHER" id="PTHR11977">
    <property type="entry name" value="VILLIN"/>
    <property type="match status" value="1"/>
</dbReference>
<dbReference type="PANTHER" id="PTHR11977:SF51">
    <property type="entry name" value="PROTEIN FLIGHTLESS-1 HOMOLOG"/>
    <property type="match status" value="1"/>
</dbReference>
<dbReference type="SUPFAM" id="SSF47050">
    <property type="entry name" value="VHP, Villin headpiece domain"/>
    <property type="match status" value="1"/>
</dbReference>
<dbReference type="EMBL" id="CANTFK010000380">
    <property type="protein sequence ID" value="CAI5715490.1"/>
    <property type="molecule type" value="Genomic_DNA"/>
</dbReference>
<dbReference type="CDD" id="cd02440">
    <property type="entry name" value="AdoMet_MTases"/>
    <property type="match status" value="1"/>
</dbReference>
<dbReference type="CDD" id="cd11291">
    <property type="entry name" value="gelsolin_S6_like"/>
    <property type="match status" value="1"/>
</dbReference>
<dbReference type="Gene3D" id="3.40.20.10">
    <property type="entry name" value="Severin"/>
    <property type="match status" value="6"/>
</dbReference>
<keyword evidence="4" id="KW-0009">Actin-binding</keyword>
<dbReference type="CDD" id="cd11292">
    <property type="entry name" value="gelsolin_S3_like"/>
    <property type="match status" value="1"/>
</dbReference>
<reference evidence="7" key="1">
    <citation type="submission" date="2022-12" db="EMBL/GenBank/DDBJ databases">
        <authorList>
            <person name="Webb A."/>
        </authorList>
    </citation>
    <scope>NUCLEOTIDE SEQUENCE</scope>
    <source>
        <strain evidence="7">Pf2</strain>
    </source>
</reference>
<dbReference type="AlphaFoldDB" id="A0AAV0T6J9"/>
<sequence length="1229" mass="132608">MTTENAFREAGKKAGLEAWRIEDFKPIVVPSTEQHKLYSGDSYIFLKTNETSTGLTRHIHFWLGKDSSMDESGVAAYKTVELDDSLGGVPVQHRECQGYESPLFLSYFKATGLQYLKGGVVSGFNEVKRDEYVTCLYRIKGKHTARVEQVPLQSSSLNVDDAYVLDAGLELYVYAGKEANRLEKAKALEFVSKTREARGGRPNITFIDEEPKNAAFWKALGGFTTVTRSGVSDEYYENAVKKNTTVLRVSGSGDDNVQVANVTPSSGVLTKDMLKTENVFIIDVGNEVFVWVGKAASESERKNALAIAVHYLKKEGRPSHTPITRVVEEGETPVFTLLFKAWTEPKVLKFGYQLSQGVARMQNDKQVNVKEMVKSALQSEEDIGVDPNGDGKHEVTVWRIEELAKVGVPKEQYGHFYNGDSYIVLHVVTPSSGKPTQVIYFWQGRSSTIDEKAASAILSTFLDDSLGGAPVQVRVTQGKEPAHFRALFNGRMIVHAGGKASAFANRDDEDSYDTDGVSLYQIKGTSAKNTMAVQVDEKASSLNSGDCFVLVTPSMVYEWQGAGSSSAEREIASKIASILKKSRETEVVEEGSEAKEFWDFLGGKGEYATSKSSFEAPHDPRLFQCSNSYGYFDAREIVNFAQDDLNTDDVFILDTFTTLYVWIGAGANESERREAMSLAEKYLAVAQSDGRGKGASIVAVHCNSEPLMFTSNFLAWDNEFFIKNEFLDPYEARLKKLKAEKEKNTPKDLPGTVTNEKIREKETPTSVPVASKAVPVLPLNAHVPEAAPISSETTPASPKAAPVSSKATSASIKAAPISSKATPASPKAAPISSKVTPASPKAAPISSKATTASPKAAPILSKATPASPMAAPISSRATTTSFEAMPASPKAAPISSKATLASPKAAPISSKATPASPKAAPISSRATTASFEATPASPKAAPVSSKATPASPKAAPISSRATTASFEATSASPKAAPVSSTATLASIKPAPGSSRATSVPTAGKATGRAGETFSYEQLKAGVEGIDITVKENYLTDAEFQTVMEMSKDEFAKLPKWKKQAKKKETVTPLETVLLGPKLAPSTPSGDGVLSHALDLLALTEKDVLFDLGCGDARILVHAADKTGARCVGVEYNEDLVKRALTRVEEHGVKELVDIRHGDALKVDLTTATAMFLYLVPQGIKMLLPKLEEARELHVRIVTYVFSIPGWKPDDQRIYKGTRVYLYNSPAEKH</sequence>
<accession>A0AAV0T6J9</accession>
<keyword evidence="3" id="KW-0677">Repeat</keyword>
<dbReference type="Gene3D" id="1.10.950.10">
    <property type="entry name" value="Villin headpiece domain"/>
    <property type="match status" value="1"/>
</dbReference>
<comment type="caution">
    <text evidence="7">The sequence shown here is derived from an EMBL/GenBank/DDBJ whole genome shotgun (WGS) entry which is preliminary data.</text>
</comment>
<dbReference type="CDD" id="cd11293">
    <property type="entry name" value="gelsolin_S4_like"/>
    <property type="match status" value="1"/>
</dbReference>
<dbReference type="PROSITE" id="PS51089">
    <property type="entry name" value="HP"/>
    <property type="match status" value="1"/>
</dbReference>
<dbReference type="Proteomes" id="UP001159659">
    <property type="component" value="Unassembled WGS sequence"/>
</dbReference>
<protein>
    <recommendedName>
        <fullName evidence="6">HP domain-containing protein</fullName>
    </recommendedName>
</protein>
<dbReference type="InterPro" id="IPR007123">
    <property type="entry name" value="Gelsolin-like_dom"/>
</dbReference>
<proteinExistence type="inferred from homology"/>
<evidence type="ECO:0000313" key="8">
    <source>
        <dbReference type="Proteomes" id="UP001159659"/>
    </source>
</evidence>
<name>A0AAV0T6J9_9STRA</name>
<dbReference type="InterPro" id="IPR007122">
    <property type="entry name" value="Villin/Gelsolin"/>
</dbReference>
<dbReference type="Pfam" id="PF00626">
    <property type="entry name" value="Gelsolin"/>
    <property type="match status" value="6"/>
</dbReference>
<dbReference type="FunFam" id="3.40.20.10:FF:000001">
    <property type="entry name" value="Gelsolin"/>
    <property type="match status" value="1"/>
</dbReference>
<evidence type="ECO:0000256" key="3">
    <source>
        <dbReference type="ARBA" id="ARBA00022737"/>
    </source>
</evidence>
<feature type="compositionally biased region" description="Low complexity" evidence="5">
    <location>
        <begin position="793"/>
        <end position="859"/>
    </location>
</feature>
<comment type="similarity">
    <text evidence="1">Belongs to the villin/gelsolin family.</text>
</comment>
<dbReference type="InterPro" id="IPR029006">
    <property type="entry name" value="ADF-H/Gelsolin-like_dom_sf"/>
</dbReference>
<feature type="region of interest" description="Disordered" evidence="5">
    <location>
        <begin position="742"/>
        <end position="769"/>
    </location>
</feature>
<dbReference type="PRINTS" id="PR00597">
    <property type="entry name" value="GELSOLIN"/>
</dbReference>
<dbReference type="Pfam" id="PF13847">
    <property type="entry name" value="Methyltransf_31"/>
    <property type="match status" value="1"/>
</dbReference>
<dbReference type="SMART" id="SM00262">
    <property type="entry name" value="GEL"/>
    <property type="match status" value="6"/>
</dbReference>
<dbReference type="SUPFAM" id="SSF55753">
    <property type="entry name" value="Actin depolymerizing proteins"/>
    <property type="match status" value="6"/>
</dbReference>
<dbReference type="InterPro" id="IPR036886">
    <property type="entry name" value="Villin_headpiece_dom_sf"/>
</dbReference>
<feature type="compositionally biased region" description="Low complexity" evidence="5">
    <location>
        <begin position="884"/>
        <end position="924"/>
    </location>
</feature>
<dbReference type="Pfam" id="PF02209">
    <property type="entry name" value="VHP"/>
    <property type="match status" value="1"/>
</dbReference>
<evidence type="ECO:0000256" key="4">
    <source>
        <dbReference type="ARBA" id="ARBA00023203"/>
    </source>
</evidence>
<dbReference type="CDD" id="cd11288">
    <property type="entry name" value="gelsolin_S5_like"/>
    <property type="match status" value="1"/>
</dbReference>
<dbReference type="Gene3D" id="3.40.50.150">
    <property type="entry name" value="Vaccinia Virus protein VP39"/>
    <property type="match status" value="1"/>
</dbReference>
<dbReference type="SUPFAM" id="SSF53335">
    <property type="entry name" value="S-adenosyl-L-methionine-dependent methyltransferases"/>
    <property type="match status" value="1"/>
</dbReference>
<evidence type="ECO:0000256" key="5">
    <source>
        <dbReference type="SAM" id="MobiDB-lite"/>
    </source>
</evidence>
<evidence type="ECO:0000313" key="7">
    <source>
        <dbReference type="EMBL" id="CAI5715490.1"/>
    </source>
</evidence>
<evidence type="ECO:0000256" key="2">
    <source>
        <dbReference type="ARBA" id="ARBA00022467"/>
    </source>
</evidence>
<dbReference type="GO" id="GO:0007010">
    <property type="term" value="P:cytoskeleton organization"/>
    <property type="evidence" value="ECO:0007669"/>
    <property type="project" value="InterPro"/>
</dbReference>
<evidence type="ECO:0000259" key="6">
    <source>
        <dbReference type="PROSITE" id="PS51089"/>
    </source>
</evidence>
<dbReference type="CDD" id="cd11290">
    <property type="entry name" value="gelsolin_S1_like"/>
    <property type="match status" value="1"/>
</dbReference>
<dbReference type="SMART" id="SM00153">
    <property type="entry name" value="VHP"/>
    <property type="match status" value="1"/>
</dbReference>
<dbReference type="InterPro" id="IPR029063">
    <property type="entry name" value="SAM-dependent_MTases_sf"/>
</dbReference>
<gene>
    <name evidence="7" type="ORF">PFR002_LOCUS3108</name>
</gene>